<dbReference type="GO" id="GO:0016651">
    <property type="term" value="F:oxidoreductase activity, acting on NAD(P)H"/>
    <property type="evidence" value="ECO:0007669"/>
    <property type="project" value="InterPro"/>
</dbReference>
<dbReference type="InterPro" id="IPR037232">
    <property type="entry name" value="NADH_quin_OxRdtase_su_C/D-like"/>
</dbReference>
<evidence type="ECO:0000256" key="2">
    <source>
        <dbReference type="ARBA" id="ARBA00023027"/>
    </source>
</evidence>
<dbReference type="InterPro" id="IPR052197">
    <property type="entry name" value="ComplexI_49kDa-like"/>
</dbReference>
<protein>
    <submittedName>
        <fullName evidence="5">Hydrogenase</fullName>
    </submittedName>
</protein>
<dbReference type="GO" id="GO:0048038">
    <property type="term" value="F:quinone binding"/>
    <property type="evidence" value="ECO:0007669"/>
    <property type="project" value="InterPro"/>
</dbReference>
<evidence type="ECO:0000259" key="4">
    <source>
        <dbReference type="Pfam" id="PF00346"/>
    </source>
</evidence>
<keyword evidence="2" id="KW-0520">NAD</keyword>
<keyword evidence="6" id="KW-1185">Reference proteome</keyword>
<dbReference type="GO" id="GO:0051287">
    <property type="term" value="F:NAD binding"/>
    <property type="evidence" value="ECO:0007669"/>
    <property type="project" value="InterPro"/>
</dbReference>
<evidence type="ECO:0000256" key="1">
    <source>
        <dbReference type="ARBA" id="ARBA00023002"/>
    </source>
</evidence>
<evidence type="ECO:0000259" key="3">
    <source>
        <dbReference type="Pfam" id="PF00329"/>
    </source>
</evidence>
<dbReference type="STRING" id="416169.RHOFW104T7_07855"/>
<dbReference type="eggNOG" id="COG3262">
    <property type="taxonomic scope" value="Bacteria"/>
</dbReference>
<reference evidence="5 6" key="1">
    <citation type="journal article" date="2016" name="MBio">
        <title>Lateral Gene Transfer in a Heavy Metal-Contaminated-Groundwater Microbial Community.</title>
        <authorList>
            <person name="Hemme C.L."/>
            <person name="Green S.J."/>
            <person name="Rishishwar L."/>
            <person name="Prakash O."/>
            <person name="Pettenato A."/>
            <person name="Chakraborty R."/>
            <person name="Deutschbauer A.M."/>
            <person name="Van Nostrand J.D."/>
            <person name="Wu L."/>
            <person name="He Z."/>
            <person name="Jordan I.K."/>
            <person name="Hazen T.C."/>
            <person name="Arkin A.P."/>
            <person name="Kostka J.E."/>
            <person name="Zhou J."/>
        </authorList>
    </citation>
    <scope>NUCLEOTIDE SEQUENCE [LARGE SCALE GENOMIC DNA]</scope>
    <source>
        <strain evidence="5 6">FW104-T7</strain>
    </source>
</reference>
<dbReference type="PANTHER" id="PTHR43485">
    <property type="entry name" value="HYDROGENASE-4 COMPONENT G"/>
    <property type="match status" value="1"/>
</dbReference>
<dbReference type="InterPro" id="IPR001135">
    <property type="entry name" value="NADH_Q_OxRdtase_suD"/>
</dbReference>
<dbReference type="InterPro" id="IPR029014">
    <property type="entry name" value="NiFe-Hase_large"/>
</dbReference>
<gene>
    <name evidence="5" type="ORF">RHOFW104T7_07855</name>
</gene>
<dbReference type="SUPFAM" id="SSF56762">
    <property type="entry name" value="HydB/Nqo4-like"/>
    <property type="match status" value="1"/>
</dbReference>
<organism evidence="5 6">
    <name type="scientific">Rhodanobacter thiooxydans</name>
    <dbReference type="NCBI Taxonomy" id="416169"/>
    <lineage>
        <taxon>Bacteria</taxon>
        <taxon>Pseudomonadati</taxon>
        <taxon>Pseudomonadota</taxon>
        <taxon>Gammaproteobacteria</taxon>
        <taxon>Lysobacterales</taxon>
        <taxon>Rhodanobacteraceae</taxon>
        <taxon>Rhodanobacter</taxon>
    </lineage>
</organism>
<comment type="caution">
    <text evidence="5">The sequence shown here is derived from an EMBL/GenBank/DDBJ whole genome shotgun (WGS) entry which is preliminary data.</text>
</comment>
<dbReference type="Proteomes" id="UP000076131">
    <property type="component" value="Unassembled WGS sequence"/>
</dbReference>
<proteinExistence type="predicted"/>
<evidence type="ECO:0000313" key="6">
    <source>
        <dbReference type="Proteomes" id="UP000076131"/>
    </source>
</evidence>
<dbReference type="SUPFAM" id="SSF143243">
    <property type="entry name" value="Nqo5-like"/>
    <property type="match status" value="1"/>
</dbReference>
<dbReference type="GO" id="GO:0008137">
    <property type="term" value="F:NADH dehydrogenase (ubiquinone) activity"/>
    <property type="evidence" value="ECO:0007669"/>
    <property type="project" value="InterPro"/>
</dbReference>
<dbReference type="AlphaFoldDB" id="A0A154QKT5"/>
<feature type="domain" description="NADH:ubiquinone oxidoreductase 30kDa subunit" evidence="3">
    <location>
        <begin position="25"/>
        <end position="141"/>
    </location>
</feature>
<dbReference type="eggNOG" id="COG3261">
    <property type="taxonomic scope" value="Bacteria"/>
</dbReference>
<name>A0A154QKT5_9GAMM</name>
<dbReference type="Pfam" id="PF00329">
    <property type="entry name" value="Complex1_30kDa"/>
    <property type="match status" value="1"/>
</dbReference>
<dbReference type="Pfam" id="PF00346">
    <property type="entry name" value="Complex1_49kDa"/>
    <property type="match status" value="1"/>
</dbReference>
<accession>A0A154QKT5</accession>
<keyword evidence="1" id="KW-0560">Oxidoreductase</keyword>
<dbReference type="Gene3D" id="1.10.645.10">
    <property type="entry name" value="Cytochrome-c3 Hydrogenase, chain B"/>
    <property type="match status" value="1"/>
</dbReference>
<dbReference type="InterPro" id="IPR001268">
    <property type="entry name" value="NADH_UbQ_OxRdtase_30kDa_su"/>
</dbReference>
<evidence type="ECO:0000313" key="5">
    <source>
        <dbReference type="EMBL" id="KZC24622.1"/>
    </source>
</evidence>
<feature type="domain" description="NADH-quinone oxidoreductase subunit D" evidence="4">
    <location>
        <begin position="282"/>
        <end position="439"/>
    </location>
</feature>
<dbReference type="Gene3D" id="3.30.460.80">
    <property type="entry name" value="NADH:ubiquinone oxidoreductase, 30kDa subunit"/>
    <property type="match status" value="1"/>
</dbReference>
<sequence>MNPMWPDFLDTECVPLPSNVAACRVQVDAARWCEAADAMREAGADLLSLWGSDDRDRDQCLRVHAAYLLRDRVVVVEHAMPADRPIYPSLATRFPAAGRLQRATYDLLGIRADAGDMRPWLRHGGWPEGVFPLRRDVAATQTWPVTSSPYPFIPVSGDGVHEMTAGPVHAGTIEPGRFQLAVVGEKVLRLEVRLGYTHKGIAKRFEAMAQCDAHRLAAHICGDSTVAFSWAYCAALEAITASTPSPRALVLRGLALERERIANHLGDLGGLANDVGFAFGQTQFSSLKEQLLRHNAELFGQRYLFDFVVPGGVASDLPARALPGMLDEIAALERAVGDLRGIYARHEGLQDRFLGAGRLTPAQAAALGAIGLAGRASGVARDLRVDQPWSPYDQSSPALATSTEGDVAARVQVRFEETLESLRLCRQWLQALPAGERVCEVPVAPAGQLGIGLIEGWRGPVMLALETGPAGGIRRCRAHDPSWQNWPLLEVAILGNIVADFPLINKSFNLSYSGHDG</sequence>
<dbReference type="PANTHER" id="PTHR43485:SF1">
    <property type="entry name" value="FORMATE HYDROGENLYASE SUBUNIT 5-RELATED"/>
    <property type="match status" value="1"/>
</dbReference>
<dbReference type="EMBL" id="LVJS01000023">
    <property type="protein sequence ID" value="KZC24622.1"/>
    <property type="molecule type" value="Genomic_DNA"/>
</dbReference>